<protein>
    <submittedName>
        <fullName evidence="1">Uncharacterized protein</fullName>
    </submittedName>
</protein>
<reference evidence="1 2" key="1">
    <citation type="journal article" date="2023" name="Sci. Data">
        <title>Genome assembly of the Korean intertidal mud-creeper Batillaria attramentaria.</title>
        <authorList>
            <person name="Patra A.K."/>
            <person name="Ho P.T."/>
            <person name="Jun S."/>
            <person name="Lee S.J."/>
            <person name="Kim Y."/>
            <person name="Won Y.J."/>
        </authorList>
    </citation>
    <scope>NUCLEOTIDE SEQUENCE [LARGE SCALE GENOMIC DNA]</scope>
    <source>
        <strain evidence="1">Wonlab-2016</strain>
    </source>
</reference>
<organism evidence="1 2">
    <name type="scientific">Batillaria attramentaria</name>
    <dbReference type="NCBI Taxonomy" id="370345"/>
    <lineage>
        <taxon>Eukaryota</taxon>
        <taxon>Metazoa</taxon>
        <taxon>Spiralia</taxon>
        <taxon>Lophotrochozoa</taxon>
        <taxon>Mollusca</taxon>
        <taxon>Gastropoda</taxon>
        <taxon>Caenogastropoda</taxon>
        <taxon>Sorbeoconcha</taxon>
        <taxon>Cerithioidea</taxon>
        <taxon>Batillariidae</taxon>
        <taxon>Batillaria</taxon>
    </lineage>
</organism>
<name>A0ABD0KTW3_9CAEN</name>
<dbReference type="EMBL" id="JACVVK020000124">
    <property type="protein sequence ID" value="KAK7490688.1"/>
    <property type="molecule type" value="Genomic_DNA"/>
</dbReference>
<dbReference type="AlphaFoldDB" id="A0ABD0KTW3"/>
<comment type="caution">
    <text evidence="1">The sequence shown here is derived from an EMBL/GenBank/DDBJ whole genome shotgun (WGS) entry which is preliminary data.</text>
</comment>
<proteinExistence type="predicted"/>
<sequence length="153" mass="17187">MPPEVCSVRFRRCTSGPGQLFPQGTESLVIERNLSVYECATGDLGARSASPYPRHDHRHQVTPDAKLVWLTQTLALLHFPFGRIPRHSFQTHTSVEKVALPLLTEKALQQTTEIRGRESQVYPREVELPVKRTLVGGWFALRSLSGQSADHFA</sequence>
<evidence type="ECO:0000313" key="2">
    <source>
        <dbReference type="Proteomes" id="UP001519460"/>
    </source>
</evidence>
<gene>
    <name evidence="1" type="ORF">BaRGS_00018105</name>
</gene>
<keyword evidence="2" id="KW-1185">Reference proteome</keyword>
<accession>A0ABD0KTW3</accession>
<dbReference type="Proteomes" id="UP001519460">
    <property type="component" value="Unassembled WGS sequence"/>
</dbReference>
<evidence type="ECO:0000313" key="1">
    <source>
        <dbReference type="EMBL" id="KAK7490688.1"/>
    </source>
</evidence>